<proteinExistence type="predicted"/>
<name>A0A9D4KT34_DREPO</name>
<protein>
    <submittedName>
        <fullName evidence="1">Uncharacterized protein</fullName>
    </submittedName>
</protein>
<reference evidence="1" key="2">
    <citation type="submission" date="2020-11" db="EMBL/GenBank/DDBJ databases">
        <authorList>
            <person name="McCartney M.A."/>
            <person name="Auch B."/>
            <person name="Kono T."/>
            <person name="Mallez S."/>
            <person name="Becker A."/>
            <person name="Gohl D.M."/>
            <person name="Silverstein K.A.T."/>
            <person name="Koren S."/>
            <person name="Bechman K.B."/>
            <person name="Herman A."/>
            <person name="Abrahante J.E."/>
            <person name="Garbe J."/>
        </authorList>
    </citation>
    <scope>NUCLEOTIDE SEQUENCE</scope>
    <source>
        <strain evidence="1">Duluth1</strain>
        <tissue evidence="1">Whole animal</tissue>
    </source>
</reference>
<comment type="caution">
    <text evidence="1">The sequence shown here is derived from an EMBL/GenBank/DDBJ whole genome shotgun (WGS) entry which is preliminary data.</text>
</comment>
<dbReference type="AlphaFoldDB" id="A0A9D4KT34"/>
<keyword evidence="2" id="KW-1185">Reference proteome</keyword>
<evidence type="ECO:0000313" key="2">
    <source>
        <dbReference type="Proteomes" id="UP000828390"/>
    </source>
</evidence>
<reference evidence="1" key="1">
    <citation type="journal article" date="2019" name="bioRxiv">
        <title>The Genome of the Zebra Mussel, Dreissena polymorpha: A Resource for Invasive Species Research.</title>
        <authorList>
            <person name="McCartney M.A."/>
            <person name="Auch B."/>
            <person name="Kono T."/>
            <person name="Mallez S."/>
            <person name="Zhang Y."/>
            <person name="Obille A."/>
            <person name="Becker A."/>
            <person name="Abrahante J.E."/>
            <person name="Garbe J."/>
            <person name="Badalamenti J.P."/>
            <person name="Herman A."/>
            <person name="Mangelson H."/>
            <person name="Liachko I."/>
            <person name="Sullivan S."/>
            <person name="Sone E.D."/>
            <person name="Koren S."/>
            <person name="Silverstein K.A.T."/>
            <person name="Beckman K.B."/>
            <person name="Gohl D.M."/>
        </authorList>
    </citation>
    <scope>NUCLEOTIDE SEQUENCE</scope>
    <source>
        <strain evidence="1">Duluth1</strain>
        <tissue evidence="1">Whole animal</tissue>
    </source>
</reference>
<dbReference type="EMBL" id="JAIWYP010000003">
    <property type="protein sequence ID" value="KAH3845585.1"/>
    <property type="molecule type" value="Genomic_DNA"/>
</dbReference>
<evidence type="ECO:0000313" key="1">
    <source>
        <dbReference type="EMBL" id="KAH3845585.1"/>
    </source>
</evidence>
<organism evidence="1 2">
    <name type="scientific">Dreissena polymorpha</name>
    <name type="common">Zebra mussel</name>
    <name type="synonym">Mytilus polymorpha</name>
    <dbReference type="NCBI Taxonomy" id="45954"/>
    <lineage>
        <taxon>Eukaryota</taxon>
        <taxon>Metazoa</taxon>
        <taxon>Spiralia</taxon>
        <taxon>Lophotrochozoa</taxon>
        <taxon>Mollusca</taxon>
        <taxon>Bivalvia</taxon>
        <taxon>Autobranchia</taxon>
        <taxon>Heteroconchia</taxon>
        <taxon>Euheterodonta</taxon>
        <taxon>Imparidentia</taxon>
        <taxon>Neoheterodontei</taxon>
        <taxon>Myida</taxon>
        <taxon>Dreissenoidea</taxon>
        <taxon>Dreissenidae</taxon>
        <taxon>Dreissena</taxon>
    </lineage>
</organism>
<dbReference type="Proteomes" id="UP000828390">
    <property type="component" value="Unassembled WGS sequence"/>
</dbReference>
<gene>
    <name evidence="1" type="ORF">DPMN_087866</name>
</gene>
<sequence>MITKDMVEIPLIPHGNNLEQGTERAQKRLTPNEIFKILAAKDITSVEFTKFEINCAPSHLIYEMYNSFSADYVTIGYENKWIELAVVNAKAFLYYLQYLAHKDTDGKYAAAEKLKNYCISTLGECFMGLSETAFNLMGHILELENLDAWEFYVMSAKLEPRNNAAYWHMCRLLNQYVAEKAAYERTK</sequence>
<accession>A0A9D4KT34</accession>